<dbReference type="PANTHER" id="PTHR15237:SF0">
    <property type="entry name" value="CELL CYCLE CHECKPOINT CONTROL PROTEIN"/>
    <property type="match status" value="1"/>
</dbReference>
<sequence length="72" mass="7863">MEFSISGNALKTFARSIICLARVGNELVVQASPTQLGLHTLNASRSAYQSITFESSFFDAYAVQGLSLYTLR</sequence>
<reference evidence="1" key="1">
    <citation type="submission" date="2019-12" db="EMBL/GenBank/DDBJ databases">
        <title>Genome sequencing and annotation of Brassica cretica.</title>
        <authorList>
            <person name="Studholme D.J."/>
            <person name="Sarris P.F."/>
        </authorList>
    </citation>
    <scope>NUCLEOTIDE SEQUENCE</scope>
    <source>
        <strain evidence="1">PFS-102/07</strain>
        <tissue evidence="1">Leaf</tissue>
    </source>
</reference>
<dbReference type="GO" id="GO:0071479">
    <property type="term" value="P:cellular response to ionizing radiation"/>
    <property type="evidence" value="ECO:0007669"/>
    <property type="project" value="TreeGrafter"/>
</dbReference>
<comment type="caution">
    <text evidence="1">The sequence shown here is derived from an EMBL/GenBank/DDBJ whole genome shotgun (WGS) entry which is preliminary data.</text>
</comment>
<organism evidence="1">
    <name type="scientific">Brassica cretica</name>
    <name type="common">Mustard</name>
    <dbReference type="NCBI Taxonomy" id="69181"/>
    <lineage>
        <taxon>Eukaryota</taxon>
        <taxon>Viridiplantae</taxon>
        <taxon>Streptophyta</taxon>
        <taxon>Embryophyta</taxon>
        <taxon>Tracheophyta</taxon>
        <taxon>Spermatophyta</taxon>
        <taxon>Magnoliopsida</taxon>
        <taxon>eudicotyledons</taxon>
        <taxon>Gunneridae</taxon>
        <taxon>Pentapetalae</taxon>
        <taxon>rosids</taxon>
        <taxon>malvids</taxon>
        <taxon>Brassicales</taxon>
        <taxon>Brassicaceae</taxon>
        <taxon>Brassiceae</taxon>
        <taxon>Brassica</taxon>
    </lineage>
</organism>
<dbReference type="InterPro" id="IPR007268">
    <property type="entry name" value="Rad9/Ddc1"/>
</dbReference>
<protein>
    <submittedName>
        <fullName evidence="1">Uncharacterized protein</fullName>
    </submittedName>
</protein>
<accession>A0A8S9GKU1</accession>
<evidence type="ECO:0000313" key="1">
    <source>
        <dbReference type="EMBL" id="KAF2544967.1"/>
    </source>
</evidence>
<dbReference type="GO" id="GO:0000076">
    <property type="term" value="P:DNA replication checkpoint signaling"/>
    <property type="evidence" value="ECO:0007669"/>
    <property type="project" value="TreeGrafter"/>
</dbReference>
<dbReference type="EMBL" id="QGKY02001925">
    <property type="protein sequence ID" value="KAF2544967.1"/>
    <property type="molecule type" value="Genomic_DNA"/>
</dbReference>
<dbReference type="GO" id="GO:0030896">
    <property type="term" value="C:checkpoint clamp complex"/>
    <property type="evidence" value="ECO:0007669"/>
    <property type="project" value="InterPro"/>
</dbReference>
<dbReference type="GO" id="GO:0031573">
    <property type="term" value="P:mitotic intra-S DNA damage checkpoint signaling"/>
    <property type="evidence" value="ECO:0007669"/>
    <property type="project" value="TreeGrafter"/>
</dbReference>
<dbReference type="AlphaFoldDB" id="A0A8S9GKU1"/>
<name>A0A8S9GKU1_BRACR</name>
<proteinExistence type="predicted"/>
<dbReference type="InterPro" id="IPR046938">
    <property type="entry name" value="DNA_clamp_sf"/>
</dbReference>
<dbReference type="SUPFAM" id="SSF55979">
    <property type="entry name" value="DNA clamp"/>
    <property type="match status" value="1"/>
</dbReference>
<dbReference type="Gene3D" id="3.70.10.10">
    <property type="match status" value="1"/>
</dbReference>
<dbReference type="GO" id="GO:0006281">
    <property type="term" value="P:DNA repair"/>
    <property type="evidence" value="ECO:0007669"/>
    <property type="project" value="TreeGrafter"/>
</dbReference>
<dbReference type="PANTHER" id="PTHR15237">
    <property type="entry name" value="DNA REPAIR PROTEIN RAD9"/>
    <property type="match status" value="1"/>
</dbReference>
<dbReference type="Pfam" id="PF04139">
    <property type="entry name" value="Rad9"/>
    <property type="match status" value="1"/>
</dbReference>
<gene>
    <name evidence="1" type="ORF">F2Q70_00023957</name>
</gene>